<sequence>MVPVRPLIVMPAFNEAGVIGQVLAELTELTGLTGPTGGFPILVVNDGSSDGTAAEAMSAGATVVSVPFNVGVGGAMRTGFVYALRHGFDAVVQVDADGQHDPEAVAALIEGLRDADIVIGARFAGQGDYRVRGPRRWAMGLLAWSLSRLTGTTLTDVTSGFRATGPAALPLFARDYPQEYLGDTVESLVLAHRAGLRIAQVPIAMRPRSGGVPSQSAVRATAYLLRALLVLLLAVVRRPPTMPAADWVA</sequence>
<dbReference type="EMBL" id="CAFBOZ010000224">
    <property type="protein sequence ID" value="CAB5015687.1"/>
    <property type="molecule type" value="Genomic_DNA"/>
</dbReference>
<dbReference type="EMBL" id="CAFBNF010000079">
    <property type="protein sequence ID" value="CAB4941425.1"/>
    <property type="molecule type" value="Genomic_DNA"/>
</dbReference>
<dbReference type="Pfam" id="PF00535">
    <property type="entry name" value="Glycos_transf_2"/>
    <property type="match status" value="1"/>
</dbReference>
<dbReference type="Gene3D" id="3.90.550.10">
    <property type="entry name" value="Spore Coat Polysaccharide Biosynthesis Protein SpsA, Chain A"/>
    <property type="match status" value="1"/>
</dbReference>
<name>A0A6J7JDN2_9ZZZZ</name>
<dbReference type="AlphaFoldDB" id="A0A6J7JDN2"/>
<dbReference type="SUPFAM" id="SSF53448">
    <property type="entry name" value="Nucleotide-diphospho-sugar transferases"/>
    <property type="match status" value="1"/>
</dbReference>
<dbReference type="PANTHER" id="PTHR48090:SF7">
    <property type="entry name" value="RFBJ PROTEIN"/>
    <property type="match status" value="1"/>
</dbReference>
<dbReference type="PANTHER" id="PTHR48090">
    <property type="entry name" value="UNDECAPRENYL-PHOSPHATE 4-DEOXY-4-FORMAMIDO-L-ARABINOSE TRANSFERASE-RELATED"/>
    <property type="match status" value="1"/>
</dbReference>
<accession>A0A6J7JDN2</accession>
<proteinExistence type="predicted"/>
<gene>
    <name evidence="2" type="ORF">UFOPK3773_00880</name>
    <name evidence="3" type="ORF">UFOPK3992_01443</name>
</gene>
<organism evidence="2">
    <name type="scientific">freshwater metagenome</name>
    <dbReference type="NCBI Taxonomy" id="449393"/>
    <lineage>
        <taxon>unclassified sequences</taxon>
        <taxon>metagenomes</taxon>
        <taxon>ecological metagenomes</taxon>
    </lineage>
</organism>
<reference evidence="2" key="1">
    <citation type="submission" date="2020-05" db="EMBL/GenBank/DDBJ databases">
        <authorList>
            <person name="Chiriac C."/>
            <person name="Salcher M."/>
            <person name="Ghai R."/>
            <person name="Kavagutti S V."/>
        </authorList>
    </citation>
    <scope>NUCLEOTIDE SEQUENCE</scope>
</reference>
<protein>
    <submittedName>
        <fullName evidence="2">Unannotated protein</fullName>
    </submittedName>
</protein>
<dbReference type="CDD" id="cd04179">
    <property type="entry name" value="DPM_DPG-synthase_like"/>
    <property type="match status" value="1"/>
</dbReference>
<evidence type="ECO:0000313" key="2">
    <source>
        <dbReference type="EMBL" id="CAB4941425.1"/>
    </source>
</evidence>
<feature type="domain" description="Glycosyltransferase 2-like" evidence="1">
    <location>
        <begin position="8"/>
        <end position="142"/>
    </location>
</feature>
<dbReference type="InterPro" id="IPR050256">
    <property type="entry name" value="Glycosyltransferase_2"/>
</dbReference>
<evidence type="ECO:0000259" key="1">
    <source>
        <dbReference type="Pfam" id="PF00535"/>
    </source>
</evidence>
<evidence type="ECO:0000313" key="3">
    <source>
        <dbReference type="EMBL" id="CAB5015687.1"/>
    </source>
</evidence>
<dbReference type="InterPro" id="IPR001173">
    <property type="entry name" value="Glyco_trans_2-like"/>
</dbReference>
<dbReference type="InterPro" id="IPR029044">
    <property type="entry name" value="Nucleotide-diphossugar_trans"/>
</dbReference>